<evidence type="ECO:0000313" key="2">
    <source>
        <dbReference type="Proteomes" id="UP000288805"/>
    </source>
</evidence>
<accession>A0A438GMC9</accession>
<dbReference type="Proteomes" id="UP000288805">
    <property type="component" value="Unassembled WGS sequence"/>
</dbReference>
<gene>
    <name evidence="1" type="ORF">CK203_060142</name>
</gene>
<evidence type="ECO:0000313" key="1">
    <source>
        <dbReference type="EMBL" id="RVW73366.1"/>
    </source>
</evidence>
<dbReference type="AlphaFoldDB" id="A0A438GMC9"/>
<name>A0A438GMC9_VITVI</name>
<reference evidence="1 2" key="1">
    <citation type="journal article" date="2018" name="PLoS Genet.">
        <title>Population sequencing reveals clonal diversity and ancestral inbreeding in the grapevine cultivar Chardonnay.</title>
        <authorList>
            <person name="Roach M.J."/>
            <person name="Johnson D.L."/>
            <person name="Bohlmann J."/>
            <person name="van Vuuren H.J."/>
            <person name="Jones S.J."/>
            <person name="Pretorius I.S."/>
            <person name="Schmidt S.A."/>
            <person name="Borneman A.R."/>
        </authorList>
    </citation>
    <scope>NUCLEOTIDE SEQUENCE [LARGE SCALE GENOMIC DNA]</scope>
    <source>
        <strain evidence="2">cv. Chardonnay</strain>
        <tissue evidence="1">Leaf</tissue>
    </source>
</reference>
<organism evidence="1 2">
    <name type="scientific">Vitis vinifera</name>
    <name type="common">Grape</name>
    <dbReference type="NCBI Taxonomy" id="29760"/>
    <lineage>
        <taxon>Eukaryota</taxon>
        <taxon>Viridiplantae</taxon>
        <taxon>Streptophyta</taxon>
        <taxon>Embryophyta</taxon>
        <taxon>Tracheophyta</taxon>
        <taxon>Spermatophyta</taxon>
        <taxon>Magnoliopsida</taxon>
        <taxon>eudicotyledons</taxon>
        <taxon>Gunneridae</taxon>
        <taxon>Pentapetalae</taxon>
        <taxon>rosids</taxon>
        <taxon>Vitales</taxon>
        <taxon>Vitaceae</taxon>
        <taxon>Viteae</taxon>
        <taxon>Vitis</taxon>
    </lineage>
</organism>
<protein>
    <submittedName>
        <fullName evidence="1">Uncharacterized protein</fullName>
    </submittedName>
</protein>
<proteinExistence type="predicted"/>
<comment type="caution">
    <text evidence="1">The sequence shown here is derived from an EMBL/GenBank/DDBJ whole genome shotgun (WGS) entry which is preliminary data.</text>
</comment>
<sequence length="89" mass="10235">MTWQEVPNLRTSRGHPAVDKVNKVSQAATAYNPLPYHMRSFFPMICELSDFRSLHYLVEKAYKSRTPKAVRLLKSQGRRLLGVKPPEPP</sequence>
<dbReference type="EMBL" id="QGNW01000393">
    <property type="protein sequence ID" value="RVW73366.1"/>
    <property type="molecule type" value="Genomic_DNA"/>
</dbReference>